<dbReference type="EMBL" id="CAACVG010013590">
    <property type="protein sequence ID" value="VEN62090.1"/>
    <property type="molecule type" value="Genomic_DNA"/>
</dbReference>
<dbReference type="SUPFAM" id="SSF51206">
    <property type="entry name" value="cAMP-binding domain-like"/>
    <property type="match status" value="1"/>
</dbReference>
<dbReference type="Gene3D" id="2.60.120.10">
    <property type="entry name" value="Jelly Rolls"/>
    <property type="match status" value="1"/>
</dbReference>
<feature type="transmembrane region" description="Helical" evidence="1">
    <location>
        <begin position="260"/>
        <end position="279"/>
    </location>
</feature>
<dbReference type="InterPro" id="IPR014710">
    <property type="entry name" value="RmlC-like_jellyroll"/>
</dbReference>
<feature type="domain" description="Cyclic nucleotide-binding" evidence="2">
    <location>
        <begin position="393"/>
        <end position="509"/>
    </location>
</feature>
<dbReference type="SMART" id="SM00100">
    <property type="entry name" value="cNMP"/>
    <property type="match status" value="1"/>
</dbReference>
<dbReference type="InterPro" id="IPR000595">
    <property type="entry name" value="cNMP-bd_dom"/>
</dbReference>
<evidence type="ECO:0000259" key="2">
    <source>
        <dbReference type="PROSITE" id="PS50042"/>
    </source>
</evidence>
<reference evidence="3 4" key="1">
    <citation type="submission" date="2019-01" db="EMBL/GenBank/DDBJ databases">
        <authorList>
            <person name="Sayadi A."/>
        </authorList>
    </citation>
    <scope>NUCLEOTIDE SEQUENCE [LARGE SCALE GENOMIC DNA]</scope>
</reference>
<dbReference type="OrthoDB" id="2021138at2759"/>
<dbReference type="Gene3D" id="1.10.287.70">
    <property type="match status" value="1"/>
</dbReference>
<feature type="transmembrane region" description="Helical" evidence="1">
    <location>
        <begin position="291"/>
        <end position="312"/>
    </location>
</feature>
<accession>A0A653DPZ3</accession>
<dbReference type="AlphaFoldDB" id="A0A653DPZ3"/>
<dbReference type="GO" id="GO:0098855">
    <property type="term" value="C:HCN channel complex"/>
    <property type="evidence" value="ECO:0007669"/>
    <property type="project" value="TreeGrafter"/>
</dbReference>
<keyword evidence="4" id="KW-1185">Reference proteome</keyword>
<gene>
    <name evidence="3" type="ORF">CALMAC_LOCUS19303</name>
</gene>
<feature type="transmembrane region" description="Helical" evidence="1">
    <location>
        <begin position="228"/>
        <end position="248"/>
    </location>
</feature>
<sequence>MRKHWQTCGYMHREEHVVDIFFDSGVLLDLRRRVLKFIMLNTYHPYARIYFRSHLQRRREHIRHLTVSSHTIHPFSYFNLYWESMISLMYCISCALFFVNCMYSWNTTVQVDLGRSLLAIESLFIFDSILRFFVGYYDSELNKTVLRRKDIAKHYLKGYFIIDQLPCFITYLYPLRSYKSSICLEIVKWSRLMCLVRIFRLRRIMETYDIIKIRLLPNYHGTIIKTSLVLYIVLMVSYAVILVTENFLEYTYYGTKRWKVFNVFRFYTITLKLLTVGYTGTIEAGQVAMQVASLISLTWGYYVYMVTLIWALKLWMYHSHTRLGADCLYREFQQYVQYEDLPRNIRSKCFKLFSFKFHTHYYKERTIDRTISLTLKRQIQITVTRQQLEKVDFFRDVPASILMKLFAKCKSEIFLTNDVIVLAGSPGHFMYFINFGTVAVYSPSGREICHLEDGAHIGEIAFIFDEVQQTTVVAVAPCEMFKLKKADYDKVLDKHPDVKQLIVKRATQRWNEYKKKAQ</sequence>
<feature type="transmembrane region" description="Helical" evidence="1">
    <location>
        <begin position="158"/>
        <end position="175"/>
    </location>
</feature>
<dbReference type="InterPro" id="IPR018490">
    <property type="entry name" value="cNMP-bd_dom_sf"/>
</dbReference>
<dbReference type="GO" id="GO:0005249">
    <property type="term" value="F:voltage-gated potassium channel activity"/>
    <property type="evidence" value="ECO:0007669"/>
    <property type="project" value="TreeGrafter"/>
</dbReference>
<dbReference type="SUPFAM" id="SSF81324">
    <property type="entry name" value="Voltage-gated potassium channels"/>
    <property type="match status" value="1"/>
</dbReference>
<dbReference type="PROSITE" id="PS50042">
    <property type="entry name" value="CNMP_BINDING_3"/>
    <property type="match status" value="1"/>
</dbReference>
<protein>
    <recommendedName>
        <fullName evidence="2">Cyclic nucleotide-binding domain-containing protein</fullName>
    </recommendedName>
</protein>
<evidence type="ECO:0000313" key="4">
    <source>
        <dbReference type="Proteomes" id="UP000410492"/>
    </source>
</evidence>
<dbReference type="GO" id="GO:0035725">
    <property type="term" value="P:sodium ion transmembrane transport"/>
    <property type="evidence" value="ECO:0007669"/>
    <property type="project" value="TreeGrafter"/>
</dbReference>
<evidence type="ECO:0000313" key="3">
    <source>
        <dbReference type="EMBL" id="VEN62090.1"/>
    </source>
</evidence>
<proteinExistence type="predicted"/>
<dbReference type="PANTHER" id="PTHR45689:SF14">
    <property type="entry name" value="CYCLIC NUCLEOTIDE-GATED CATION CHANNEL SUBUNIT A-LIKE PROTEIN"/>
    <property type="match status" value="1"/>
</dbReference>
<organism evidence="3 4">
    <name type="scientific">Callosobruchus maculatus</name>
    <name type="common">Southern cowpea weevil</name>
    <name type="synonym">Pulse bruchid</name>
    <dbReference type="NCBI Taxonomy" id="64391"/>
    <lineage>
        <taxon>Eukaryota</taxon>
        <taxon>Metazoa</taxon>
        <taxon>Ecdysozoa</taxon>
        <taxon>Arthropoda</taxon>
        <taxon>Hexapoda</taxon>
        <taxon>Insecta</taxon>
        <taxon>Pterygota</taxon>
        <taxon>Neoptera</taxon>
        <taxon>Endopterygota</taxon>
        <taxon>Coleoptera</taxon>
        <taxon>Polyphaga</taxon>
        <taxon>Cucujiformia</taxon>
        <taxon>Chrysomeloidea</taxon>
        <taxon>Chrysomelidae</taxon>
        <taxon>Bruchinae</taxon>
        <taxon>Bruchini</taxon>
        <taxon>Callosobruchus</taxon>
    </lineage>
</organism>
<name>A0A653DPZ3_CALMS</name>
<keyword evidence="1" id="KW-0812">Transmembrane</keyword>
<evidence type="ECO:0000256" key="1">
    <source>
        <dbReference type="SAM" id="Phobius"/>
    </source>
</evidence>
<feature type="transmembrane region" description="Helical" evidence="1">
    <location>
        <begin position="117"/>
        <end position="137"/>
    </location>
</feature>
<dbReference type="PANTHER" id="PTHR45689">
    <property type="entry name" value="I[[H]] CHANNEL, ISOFORM E"/>
    <property type="match status" value="1"/>
</dbReference>
<dbReference type="GO" id="GO:0003254">
    <property type="term" value="P:regulation of membrane depolarization"/>
    <property type="evidence" value="ECO:0007669"/>
    <property type="project" value="TreeGrafter"/>
</dbReference>
<dbReference type="CDD" id="cd00038">
    <property type="entry name" value="CAP_ED"/>
    <property type="match status" value="1"/>
</dbReference>
<dbReference type="Proteomes" id="UP000410492">
    <property type="component" value="Unassembled WGS sequence"/>
</dbReference>
<dbReference type="Pfam" id="PF00027">
    <property type="entry name" value="cNMP_binding"/>
    <property type="match status" value="1"/>
</dbReference>
<keyword evidence="1" id="KW-0472">Membrane</keyword>
<keyword evidence="1" id="KW-1133">Transmembrane helix</keyword>
<dbReference type="InterPro" id="IPR051413">
    <property type="entry name" value="K/Na_HCN_channel"/>
</dbReference>
<feature type="transmembrane region" description="Helical" evidence="1">
    <location>
        <begin position="85"/>
        <end position="105"/>
    </location>
</feature>